<gene>
    <name evidence="1" type="ORF">SCFA_90043</name>
</gene>
<evidence type="ECO:0000313" key="1">
    <source>
        <dbReference type="EMBL" id="VFU18839.1"/>
    </source>
</evidence>
<accession>A0A485M8B3</accession>
<dbReference type="EMBL" id="CAADRM010000158">
    <property type="protein sequence ID" value="VFU18839.1"/>
    <property type="molecule type" value="Genomic_DNA"/>
</dbReference>
<reference evidence="1" key="1">
    <citation type="submission" date="2019-03" db="EMBL/GenBank/DDBJ databases">
        <authorList>
            <person name="Hao L."/>
        </authorList>
    </citation>
    <scope>NUCLEOTIDE SEQUENCE</scope>
</reference>
<proteinExistence type="predicted"/>
<evidence type="ECO:0008006" key="2">
    <source>
        <dbReference type="Google" id="ProtNLM"/>
    </source>
</evidence>
<name>A0A485M8B3_9ZZZZ</name>
<sequence length="253" mass="27732">MKKLLIGVMVAGILVMTGLRDIHAEYSQILPLKIERVEALSKGSMALNAGLAYEVGREYQELEYDNIRLAPLGLRYGVGDSAEVGGFIAFSSNLDDDRNAPDESGLEGLTLFYKTVMNENFALQVGITFLGNDDVAPYANDGADLFVNIPMQRKISSGLLYGQFGYRIQGGDFDDTDYFNFGIGYGLNLDNNIGFNFELVGEGEHKGTRNTLELILGSNIPVDDKMRFAPYVSIGIYEDSPDVAIGGLLDYTF</sequence>
<dbReference type="AlphaFoldDB" id="A0A485M8B3"/>
<protein>
    <recommendedName>
        <fullName evidence="2">MetA-pathway of phenol degradation</fullName>
    </recommendedName>
</protein>
<organism evidence="1">
    <name type="scientific">anaerobic digester metagenome</name>
    <dbReference type="NCBI Taxonomy" id="1263854"/>
    <lineage>
        <taxon>unclassified sequences</taxon>
        <taxon>metagenomes</taxon>
        <taxon>ecological metagenomes</taxon>
    </lineage>
</organism>